<dbReference type="Gene3D" id="3.60.15.10">
    <property type="entry name" value="Ribonuclease Z/Hydroxyacylglutathione hydrolase-like"/>
    <property type="match status" value="1"/>
</dbReference>
<proteinExistence type="predicted"/>
<comment type="function">
    <text evidence="2">Counteracts the endogenous Pycsar antiviral defense system. Phosphodiesterase that enables metal-dependent hydrolysis of host cyclic nucleotide Pycsar defense signals such as cCMP and cUMP.</text>
</comment>
<dbReference type="Proteomes" id="UP000032534">
    <property type="component" value="Unassembled WGS sequence"/>
</dbReference>
<feature type="domain" description="Metallo-beta-lactamase" evidence="4">
    <location>
        <begin position="22"/>
        <end position="231"/>
    </location>
</feature>
<dbReference type="GO" id="GO:0016787">
    <property type="term" value="F:hydrolase activity"/>
    <property type="evidence" value="ECO:0007669"/>
    <property type="project" value="UniProtKB-KW"/>
</dbReference>
<comment type="catalytic activity">
    <reaction evidence="3">
        <text>3',5'-cyclic UMP + H2O = UMP + H(+)</text>
        <dbReference type="Rhea" id="RHEA:70575"/>
        <dbReference type="ChEBI" id="CHEBI:15377"/>
        <dbReference type="ChEBI" id="CHEBI:15378"/>
        <dbReference type="ChEBI" id="CHEBI:57865"/>
        <dbReference type="ChEBI" id="CHEBI:184387"/>
    </reaction>
    <physiologicalReaction direction="left-to-right" evidence="3">
        <dbReference type="Rhea" id="RHEA:70576"/>
    </physiologicalReaction>
</comment>
<dbReference type="InterPro" id="IPR050855">
    <property type="entry name" value="NDM-1-like"/>
</dbReference>
<evidence type="ECO:0000256" key="3">
    <source>
        <dbReference type="ARBA" id="ARBA00048505"/>
    </source>
</evidence>
<dbReference type="Pfam" id="PF00753">
    <property type="entry name" value="Lactamase_B"/>
    <property type="match status" value="1"/>
</dbReference>
<dbReference type="EMBL" id="JTHP01000028">
    <property type="protein sequence ID" value="KJD44851.1"/>
    <property type="molecule type" value="Genomic_DNA"/>
</dbReference>
<gene>
    <name evidence="5" type="ORF">QD47_14715</name>
</gene>
<accession>A0A0D7X087</accession>
<dbReference type="SUPFAM" id="SSF56281">
    <property type="entry name" value="Metallo-hydrolase/oxidoreductase"/>
    <property type="match status" value="1"/>
</dbReference>
<evidence type="ECO:0000259" key="4">
    <source>
        <dbReference type="SMART" id="SM00849"/>
    </source>
</evidence>
<dbReference type="OrthoDB" id="9802248at2"/>
<dbReference type="PANTHER" id="PTHR42951:SF15">
    <property type="entry name" value="METALLO-BETA-LACTAMASE SUPERFAMILY PROTEIN"/>
    <property type="match status" value="1"/>
</dbReference>
<sequence length="249" mass="27365">MQLDKGIQILQVSSTIMGRTESIHPTLMWDEDNMILVDTTYPGQLPLLQEAILSTGFTIHKLTSIFITHQDLDHIGSLADVIRTCPSPVQVFASSIEKPYIQGEKQLIKLTPEAITQAVSSMPESVSVEWRYAFRRTLENPPKAAVNSTIVAGEELPFCGGIVVIDTAGHTPGHLSFYHKTSQTLIAGDALNVVSGELQGPDPQYCHDFNMAKESLKNLLPYDIKKVICFHGGLYGGNCNRRISEICGL</sequence>
<comment type="caution">
    <text evidence="5">The sequence shown here is derived from an EMBL/GenBank/DDBJ whole genome shotgun (WGS) entry which is preliminary data.</text>
</comment>
<evidence type="ECO:0000256" key="1">
    <source>
        <dbReference type="ARBA" id="ARBA00034221"/>
    </source>
</evidence>
<name>A0A0D7X087_9BACL</name>
<dbReference type="AlphaFoldDB" id="A0A0D7X087"/>
<protein>
    <submittedName>
        <fullName evidence="5">Hydrolase</fullName>
    </submittedName>
</protein>
<comment type="catalytic activity">
    <reaction evidence="1">
        <text>3',5'-cyclic CMP + H2O = CMP + H(+)</text>
        <dbReference type="Rhea" id="RHEA:72675"/>
        <dbReference type="ChEBI" id="CHEBI:15377"/>
        <dbReference type="ChEBI" id="CHEBI:15378"/>
        <dbReference type="ChEBI" id="CHEBI:58003"/>
        <dbReference type="ChEBI" id="CHEBI:60377"/>
    </reaction>
    <physiologicalReaction direction="left-to-right" evidence="1">
        <dbReference type="Rhea" id="RHEA:72676"/>
    </physiologicalReaction>
</comment>
<keyword evidence="6" id="KW-1185">Reference proteome</keyword>
<dbReference type="RefSeq" id="WP_044646846.1">
    <property type="nucleotide sequence ID" value="NZ_JTHP01000028.1"/>
</dbReference>
<organism evidence="5 6">
    <name type="scientific">Paenibacillus terrae</name>
    <dbReference type="NCBI Taxonomy" id="159743"/>
    <lineage>
        <taxon>Bacteria</taxon>
        <taxon>Bacillati</taxon>
        <taxon>Bacillota</taxon>
        <taxon>Bacilli</taxon>
        <taxon>Bacillales</taxon>
        <taxon>Paenibacillaceae</taxon>
        <taxon>Paenibacillus</taxon>
    </lineage>
</organism>
<evidence type="ECO:0000313" key="5">
    <source>
        <dbReference type="EMBL" id="KJD44851.1"/>
    </source>
</evidence>
<dbReference type="InterPro" id="IPR036866">
    <property type="entry name" value="RibonucZ/Hydroxyglut_hydro"/>
</dbReference>
<dbReference type="SMART" id="SM00849">
    <property type="entry name" value="Lactamase_B"/>
    <property type="match status" value="1"/>
</dbReference>
<dbReference type="PATRIC" id="fig|159743.3.peg.3278"/>
<dbReference type="CDD" id="cd07721">
    <property type="entry name" value="yflN-like_MBL-fold"/>
    <property type="match status" value="1"/>
</dbReference>
<evidence type="ECO:0000313" key="6">
    <source>
        <dbReference type="Proteomes" id="UP000032534"/>
    </source>
</evidence>
<dbReference type="InterPro" id="IPR001279">
    <property type="entry name" value="Metallo-B-lactamas"/>
</dbReference>
<evidence type="ECO:0000256" key="2">
    <source>
        <dbReference type="ARBA" id="ARBA00034301"/>
    </source>
</evidence>
<reference evidence="5 6" key="1">
    <citation type="submission" date="2014-11" db="EMBL/GenBank/DDBJ databases">
        <title>Draft Genome Sequences of Paenibacillus polymyxa NRRL B-30509 and Paenibacillus terrae NRRL B-30644, Strains from a Poultry Environment that Produce Tridecaptin A and Paenicidins.</title>
        <authorList>
            <person name="van Belkum M.J."/>
            <person name="Lohans C.T."/>
            <person name="Vederas J.C."/>
        </authorList>
    </citation>
    <scope>NUCLEOTIDE SEQUENCE [LARGE SCALE GENOMIC DNA]</scope>
    <source>
        <strain evidence="5 6">NRRL B-30644</strain>
    </source>
</reference>
<keyword evidence="5" id="KW-0378">Hydrolase</keyword>
<dbReference type="PANTHER" id="PTHR42951">
    <property type="entry name" value="METALLO-BETA-LACTAMASE DOMAIN-CONTAINING"/>
    <property type="match status" value="1"/>
</dbReference>